<gene>
    <name evidence="2" type="ORF">BN9_106420</name>
</gene>
<dbReference type="InParanoid" id="A0A024FU61"/>
<evidence type="ECO:0000313" key="2">
    <source>
        <dbReference type="EMBL" id="CCI10556.1"/>
    </source>
</evidence>
<dbReference type="Proteomes" id="UP000053237">
    <property type="component" value="Unassembled WGS sequence"/>
</dbReference>
<keyword evidence="3" id="KW-1185">Reference proteome</keyword>
<reference evidence="2 3" key="1">
    <citation type="submission" date="2012-05" db="EMBL/GenBank/DDBJ databases">
        <title>Recombination and specialization in a pathogen metapopulation.</title>
        <authorList>
            <person name="Gardiner A."/>
            <person name="Kemen E."/>
            <person name="Schultz-Larsen T."/>
            <person name="MacLean D."/>
            <person name="Van Oosterhout C."/>
            <person name="Jones J.D.G."/>
        </authorList>
    </citation>
    <scope>NUCLEOTIDE SEQUENCE [LARGE SCALE GENOMIC DNA]</scope>
    <source>
        <strain evidence="2 3">Ac Nc2</strain>
    </source>
</reference>
<evidence type="ECO:0000313" key="3">
    <source>
        <dbReference type="Proteomes" id="UP000053237"/>
    </source>
</evidence>
<name>A0A024FU61_9STRA</name>
<dbReference type="EMBL" id="CAIX01000290">
    <property type="protein sequence ID" value="CCI10556.1"/>
    <property type="molecule type" value="Genomic_DNA"/>
</dbReference>
<sequence length="114" mass="13112">MNNENEWLVLRKKNRCQAVSKRYNKKNDAYENLKRKTGRDTDLGSPAAVDPRGDMYLSPSKSESEFIIVREAMKENEKEALSFSEDARNTCSSRAWTFHLKNTLNCSSLSTSDR</sequence>
<dbReference type="AlphaFoldDB" id="A0A024FU61"/>
<protein>
    <submittedName>
        <fullName evidence="2">Uncharacterized protein</fullName>
    </submittedName>
</protein>
<feature type="region of interest" description="Disordered" evidence="1">
    <location>
        <begin position="35"/>
        <end position="56"/>
    </location>
</feature>
<organism evidence="2 3">
    <name type="scientific">Albugo candida</name>
    <dbReference type="NCBI Taxonomy" id="65357"/>
    <lineage>
        <taxon>Eukaryota</taxon>
        <taxon>Sar</taxon>
        <taxon>Stramenopiles</taxon>
        <taxon>Oomycota</taxon>
        <taxon>Peronosporomycetes</taxon>
        <taxon>Albuginales</taxon>
        <taxon>Albuginaceae</taxon>
        <taxon>Albugo</taxon>
    </lineage>
</organism>
<evidence type="ECO:0000256" key="1">
    <source>
        <dbReference type="SAM" id="MobiDB-lite"/>
    </source>
</evidence>
<accession>A0A024FU61</accession>
<comment type="caution">
    <text evidence="2">The sequence shown here is derived from an EMBL/GenBank/DDBJ whole genome shotgun (WGS) entry which is preliminary data.</text>
</comment>
<proteinExistence type="predicted"/>